<keyword evidence="8" id="KW-0460">Magnesium</keyword>
<keyword evidence="6 10" id="KW-0547">Nucleotide-binding</keyword>
<dbReference type="Gene3D" id="3.30.470.20">
    <property type="entry name" value="ATP-grasp fold, B domain"/>
    <property type="match status" value="1"/>
</dbReference>
<evidence type="ECO:0000256" key="3">
    <source>
        <dbReference type="ARBA" id="ARBA00022598"/>
    </source>
</evidence>
<dbReference type="Proteomes" id="UP001056381">
    <property type="component" value="Chromosome"/>
</dbReference>
<dbReference type="Gene3D" id="3.30.1490.20">
    <property type="entry name" value="ATP-grasp fold, A domain"/>
    <property type="match status" value="1"/>
</dbReference>
<dbReference type="EMBL" id="CP097966">
    <property type="protein sequence ID" value="URQ63262.1"/>
    <property type="molecule type" value="Genomic_DNA"/>
</dbReference>
<keyword evidence="4 10" id="KW-0317">Glutathione biosynthesis</keyword>
<keyword evidence="13" id="KW-1185">Reference proteome</keyword>
<dbReference type="GO" id="GO:0046872">
    <property type="term" value="F:metal ion binding"/>
    <property type="evidence" value="ECO:0007669"/>
    <property type="project" value="UniProtKB-KW"/>
</dbReference>
<organism evidence="12 13">
    <name type="scientific">SAR86 cluster bacterium</name>
    <dbReference type="NCBI Taxonomy" id="2030880"/>
    <lineage>
        <taxon>Bacteria</taxon>
        <taxon>Pseudomonadati</taxon>
        <taxon>Pseudomonadota</taxon>
        <taxon>Gammaproteobacteria</taxon>
        <taxon>SAR86 cluster</taxon>
    </lineage>
</organism>
<keyword evidence="5" id="KW-0479">Metal-binding</keyword>
<keyword evidence="3 10" id="KW-0436">Ligase</keyword>
<dbReference type="Pfam" id="PF02951">
    <property type="entry name" value="GSH-S_N"/>
    <property type="match status" value="1"/>
</dbReference>
<dbReference type="InterPro" id="IPR004215">
    <property type="entry name" value="GSHS_N"/>
</dbReference>
<feature type="domain" description="ATP-grasp" evidence="11">
    <location>
        <begin position="121"/>
        <end position="307"/>
    </location>
</feature>
<evidence type="ECO:0000256" key="10">
    <source>
        <dbReference type="HAMAP-Rule" id="MF_00162"/>
    </source>
</evidence>
<dbReference type="InterPro" id="IPR013815">
    <property type="entry name" value="ATP_grasp_subdomain_1"/>
</dbReference>
<dbReference type="SUPFAM" id="SSF56059">
    <property type="entry name" value="Glutathione synthetase ATP-binding domain-like"/>
    <property type="match status" value="1"/>
</dbReference>
<evidence type="ECO:0000256" key="6">
    <source>
        <dbReference type="ARBA" id="ARBA00022741"/>
    </source>
</evidence>
<dbReference type="Gene3D" id="3.40.50.20">
    <property type="match status" value="1"/>
</dbReference>
<dbReference type="InterPro" id="IPR016185">
    <property type="entry name" value="PreATP-grasp_dom_sf"/>
</dbReference>
<evidence type="ECO:0000256" key="4">
    <source>
        <dbReference type="ARBA" id="ARBA00022684"/>
    </source>
</evidence>
<dbReference type="InterPro" id="IPR004218">
    <property type="entry name" value="GSHS_ATP-bd"/>
</dbReference>
<dbReference type="GO" id="GO:0005524">
    <property type="term" value="F:ATP binding"/>
    <property type="evidence" value="ECO:0007669"/>
    <property type="project" value="UniProtKB-UniRule"/>
</dbReference>
<dbReference type="GO" id="GO:0004363">
    <property type="term" value="F:glutathione synthase activity"/>
    <property type="evidence" value="ECO:0007669"/>
    <property type="project" value="UniProtKB-UniRule"/>
</dbReference>
<comment type="pathway">
    <text evidence="10">Sulfur metabolism; glutathione biosynthesis; glutathione from L-cysteine and L-glutamate: step 2/2.</text>
</comment>
<comment type="similarity">
    <text evidence="10">Belongs to the prokaryotic GSH synthase family.</text>
</comment>
<dbReference type="GO" id="GO:0005737">
    <property type="term" value="C:cytoplasm"/>
    <property type="evidence" value="ECO:0007669"/>
    <property type="project" value="TreeGrafter"/>
</dbReference>
<proteinExistence type="inferred from homology"/>
<reference evidence="12" key="1">
    <citation type="submission" date="2022-05" db="EMBL/GenBank/DDBJ databases">
        <title>Single-amplified genomics reveal most streamlined microbe among free-living bacteria.</title>
        <authorList>
            <person name="Roda-Garcia J."/>
            <person name="Haro-Moreno J.M."/>
            <person name="Rodriguez-Valera F."/>
            <person name="Almagro-Moreno S."/>
            <person name="Lopez-Perez M."/>
        </authorList>
    </citation>
    <scope>NUCLEOTIDE SEQUENCE</scope>
    <source>
        <strain evidence="12">TMED112-D2-2</strain>
    </source>
</reference>
<keyword evidence="9" id="KW-0464">Manganese</keyword>
<keyword evidence="7 10" id="KW-0067">ATP-binding</keyword>
<name>A0A9Q8U2T7_9GAMM</name>
<dbReference type="PANTHER" id="PTHR21621">
    <property type="entry name" value="RIBOSOMAL PROTEIN S6 MODIFICATION PROTEIN"/>
    <property type="match status" value="1"/>
</dbReference>
<dbReference type="PROSITE" id="PS50975">
    <property type="entry name" value="ATP_GRASP"/>
    <property type="match status" value="1"/>
</dbReference>
<evidence type="ECO:0000259" key="11">
    <source>
        <dbReference type="PROSITE" id="PS50975"/>
    </source>
</evidence>
<evidence type="ECO:0000256" key="7">
    <source>
        <dbReference type="ARBA" id="ARBA00022840"/>
    </source>
</evidence>
<sequence length="309" mass="35587">MKVAFIINDFNSMNLEKDTSIFLMNEAYNRGYEVFSFGVNEVTYKSNNLYAECEKVNFPDPSLLSFIKENADLQNLKDFDYVINRVTPPFNKEYLYLTQLLDLAKIKCINPTQALREENEKLVILNFPELTPVTKVTNSLDEIKNMFDEGCKKIVIKPLDGMGGKSIFTLNESDKNINVIWETVTQNGRKHVMLQEYVDEAKEGDTRIVFINYEMLNKKVVRVPSTDDFRGNLAAGAKYKVEDTTEFDKKIAKQIIPFLKKRNIYFAGADFLGEKLSEINITSPTCLQEIHKNTDLNPSKFFWDNIGNE</sequence>
<evidence type="ECO:0000313" key="12">
    <source>
        <dbReference type="EMBL" id="URQ63262.1"/>
    </source>
</evidence>
<gene>
    <name evidence="10 12" type="primary">gshB</name>
    <name evidence="12" type="ORF">M9B40_00410</name>
</gene>
<accession>A0A9Q8U2T7</accession>
<evidence type="ECO:0000313" key="13">
    <source>
        <dbReference type="Proteomes" id="UP001056381"/>
    </source>
</evidence>
<dbReference type="HAMAP" id="MF_00162">
    <property type="entry name" value="GSH_S"/>
    <property type="match status" value="1"/>
</dbReference>
<evidence type="ECO:0000256" key="1">
    <source>
        <dbReference type="ARBA" id="ARBA00001936"/>
    </source>
</evidence>
<dbReference type="InterPro" id="IPR006284">
    <property type="entry name" value="Glut_synth_pro"/>
</dbReference>
<comment type="catalytic activity">
    <reaction evidence="10">
        <text>gamma-L-glutamyl-L-cysteine + glycine + ATP = glutathione + ADP + phosphate + H(+)</text>
        <dbReference type="Rhea" id="RHEA:13557"/>
        <dbReference type="ChEBI" id="CHEBI:15378"/>
        <dbReference type="ChEBI" id="CHEBI:30616"/>
        <dbReference type="ChEBI" id="CHEBI:43474"/>
        <dbReference type="ChEBI" id="CHEBI:57305"/>
        <dbReference type="ChEBI" id="CHEBI:57925"/>
        <dbReference type="ChEBI" id="CHEBI:58173"/>
        <dbReference type="ChEBI" id="CHEBI:456216"/>
        <dbReference type="EC" id="6.3.2.3"/>
    </reaction>
</comment>
<protein>
    <recommendedName>
        <fullName evidence="10">Glutathione synthetase</fullName>
        <ecNumber evidence="10">6.3.2.3</ecNumber>
    </recommendedName>
    <alternativeName>
        <fullName evidence="10">GSH synthetase</fullName>
        <shortName evidence="10">GSH-S</shortName>
        <shortName evidence="10">GSHase</shortName>
    </alternativeName>
    <alternativeName>
        <fullName evidence="10">Glutathione synthase</fullName>
    </alternativeName>
</protein>
<dbReference type="SUPFAM" id="SSF52440">
    <property type="entry name" value="PreATP-grasp domain"/>
    <property type="match status" value="1"/>
</dbReference>
<dbReference type="NCBIfam" id="NF003573">
    <property type="entry name" value="PRK05246.1"/>
    <property type="match status" value="1"/>
</dbReference>
<dbReference type="EC" id="6.3.2.3" evidence="10"/>
<evidence type="ECO:0000256" key="8">
    <source>
        <dbReference type="ARBA" id="ARBA00022842"/>
    </source>
</evidence>
<dbReference type="InterPro" id="IPR011761">
    <property type="entry name" value="ATP-grasp"/>
</dbReference>
<comment type="cofactor">
    <cofactor evidence="2">
        <name>Mg(2+)</name>
        <dbReference type="ChEBI" id="CHEBI:18420"/>
    </cofactor>
</comment>
<dbReference type="Pfam" id="PF02955">
    <property type="entry name" value="GSH-S_ATP"/>
    <property type="match status" value="1"/>
</dbReference>
<comment type="cofactor">
    <cofactor evidence="1">
        <name>Mn(2+)</name>
        <dbReference type="ChEBI" id="CHEBI:29035"/>
    </cofactor>
</comment>
<evidence type="ECO:0000256" key="5">
    <source>
        <dbReference type="ARBA" id="ARBA00022723"/>
    </source>
</evidence>
<dbReference type="PANTHER" id="PTHR21621:SF4">
    <property type="entry name" value="GLUTATHIONE SYNTHETASE"/>
    <property type="match status" value="1"/>
</dbReference>
<evidence type="ECO:0000256" key="9">
    <source>
        <dbReference type="ARBA" id="ARBA00023211"/>
    </source>
</evidence>
<evidence type="ECO:0000256" key="2">
    <source>
        <dbReference type="ARBA" id="ARBA00001946"/>
    </source>
</evidence>
<dbReference type="AlphaFoldDB" id="A0A9Q8U2T7"/>